<feature type="domain" description="DC1" evidence="3">
    <location>
        <begin position="65"/>
        <end position="111"/>
    </location>
</feature>
<dbReference type="PANTHER" id="PTHR46288">
    <property type="entry name" value="PHORBOL-ESTER/DAG-TYPE DOMAIN-CONTAINING PROTEIN"/>
    <property type="match status" value="1"/>
</dbReference>
<dbReference type="InterPro" id="IPR046349">
    <property type="entry name" value="C1-like_sf"/>
</dbReference>
<evidence type="ECO:0000259" key="3">
    <source>
        <dbReference type="Pfam" id="PF03107"/>
    </source>
</evidence>
<evidence type="ECO:0000313" key="5">
    <source>
        <dbReference type="Proteomes" id="UP000593564"/>
    </source>
</evidence>
<dbReference type="InterPro" id="IPR004146">
    <property type="entry name" value="DC1"/>
</dbReference>
<evidence type="ECO:0000313" key="4">
    <source>
        <dbReference type="EMBL" id="KAF5943969.1"/>
    </source>
</evidence>
<keyword evidence="2" id="KW-0175">Coiled coil</keyword>
<protein>
    <recommendedName>
        <fullName evidence="3">DC1 domain-containing protein</fullName>
    </recommendedName>
</protein>
<sequence>MATEEKRIKHFSHKHMLEVSSWERDCRMCNQDIPDDPIYYCPRGCLFTIHKSCSSTIQQSLHHHPFHPHHPLFLSDDIHAHSLCNACGSHSVNMSAYTCFDCSFTLHVVCASLTPTTKTIQSQIQLQPTHPHPLISCDLNNNNNCKYTYTCSCCSQPFDDERSVVHVCLECKGLLHKTCAQLPRKIDHPFHPSHPLFLLPQKPRFFGYTCGACSQYKDSFIYHCSDCEFYLDIACASLSPNPAENNEFGQIRRFSHSHPLILCDNKQKFEICCYACEIPLGDSICFCAQCKVLLHESCADLPHEMKHMFHPMHALTLRYYRYGKCEACLRHSSGCFYECSQCQWYMDVRCALSKPKTMMSKIHPHPLALFNKPNYDILCTTCRQFCVTPFFRCVLCHFDLHIYCISILPPTLKYFNHVHTLTLTRSPIKDYPDEDDDGEFYCDACEERRVLAHPTYYCKDCHYVAHCHCTVSEIIHILEEEWSEQESNRGAEQVEEPTSLTLKQFLDSFNGDENKEVQGVFDAYRRDSQGDSSDNPKDSLYLDEATTEIMKILVSKNQVTMPWENWNSTSKLIKVDDYMILENLAPILGTLFGKYGDFSGMSNLSPKAKMLYIMTVCDAVNSMLSTKVKNITKNVLLSWFHCFMLGHFAGFEIQFASGRLTRVVRSHFGLQADVSTDLTLAKLDEEIGEQRALLDSKEIIASEQDREIDKLQERIASVQLTSTKVHKEIAELHKKIKTLEEKRAISRFTEECLSDALELEGGQFFYDFLFIKQILNFIFGEVCNNILKGHFTTLIAQGLTLAHFKKIYSQKHNWHTIFSLT</sequence>
<keyword evidence="1" id="KW-0677">Repeat</keyword>
<name>A0A7J7GT62_CAMSI</name>
<evidence type="ECO:0000256" key="1">
    <source>
        <dbReference type="ARBA" id="ARBA00022737"/>
    </source>
</evidence>
<reference evidence="5" key="1">
    <citation type="journal article" date="2020" name="Nat. Commun.">
        <title>Genome assembly of wild tea tree DASZ reveals pedigree and selection history of tea varieties.</title>
        <authorList>
            <person name="Zhang W."/>
            <person name="Zhang Y."/>
            <person name="Qiu H."/>
            <person name="Guo Y."/>
            <person name="Wan H."/>
            <person name="Zhang X."/>
            <person name="Scossa F."/>
            <person name="Alseekh S."/>
            <person name="Zhang Q."/>
            <person name="Wang P."/>
            <person name="Xu L."/>
            <person name="Schmidt M.H."/>
            <person name="Jia X."/>
            <person name="Li D."/>
            <person name="Zhu A."/>
            <person name="Guo F."/>
            <person name="Chen W."/>
            <person name="Ni D."/>
            <person name="Usadel B."/>
            <person name="Fernie A.R."/>
            <person name="Wen W."/>
        </authorList>
    </citation>
    <scope>NUCLEOTIDE SEQUENCE [LARGE SCALE GENOMIC DNA]</scope>
    <source>
        <strain evidence="5">cv. G240</strain>
    </source>
</reference>
<dbReference type="AlphaFoldDB" id="A0A7J7GT62"/>
<feature type="domain" description="DC1" evidence="3">
    <location>
        <begin position="11"/>
        <end position="53"/>
    </location>
</feature>
<accession>A0A7J7GT62</accession>
<reference evidence="4 5" key="2">
    <citation type="submission" date="2020-07" db="EMBL/GenBank/DDBJ databases">
        <title>Genome assembly of wild tea tree DASZ reveals pedigree and selection history of tea varieties.</title>
        <authorList>
            <person name="Zhang W."/>
        </authorList>
    </citation>
    <scope>NUCLEOTIDE SEQUENCE [LARGE SCALE GENOMIC DNA]</scope>
    <source>
        <strain evidence="5">cv. G240</strain>
        <tissue evidence="4">Leaf</tissue>
    </source>
</reference>
<feature type="domain" description="DC1" evidence="3">
    <location>
        <begin position="189"/>
        <end position="236"/>
    </location>
</feature>
<organism evidence="4 5">
    <name type="scientific">Camellia sinensis</name>
    <name type="common">Tea plant</name>
    <name type="synonym">Thea sinensis</name>
    <dbReference type="NCBI Taxonomy" id="4442"/>
    <lineage>
        <taxon>Eukaryota</taxon>
        <taxon>Viridiplantae</taxon>
        <taxon>Streptophyta</taxon>
        <taxon>Embryophyta</taxon>
        <taxon>Tracheophyta</taxon>
        <taxon>Spermatophyta</taxon>
        <taxon>Magnoliopsida</taxon>
        <taxon>eudicotyledons</taxon>
        <taxon>Gunneridae</taxon>
        <taxon>Pentapetalae</taxon>
        <taxon>asterids</taxon>
        <taxon>Ericales</taxon>
        <taxon>Theaceae</taxon>
        <taxon>Camellia</taxon>
    </lineage>
</organism>
<comment type="caution">
    <text evidence="4">The sequence shown here is derived from an EMBL/GenBank/DDBJ whole genome shotgun (WGS) entry which is preliminary data.</text>
</comment>
<dbReference type="SUPFAM" id="SSF57889">
    <property type="entry name" value="Cysteine-rich domain"/>
    <property type="match status" value="5"/>
</dbReference>
<dbReference type="Pfam" id="PF03107">
    <property type="entry name" value="C1_2"/>
    <property type="match status" value="3"/>
</dbReference>
<feature type="coiled-coil region" evidence="2">
    <location>
        <begin position="694"/>
        <end position="742"/>
    </location>
</feature>
<dbReference type="Proteomes" id="UP000593564">
    <property type="component" value="Unassembled WGS sequence"/>
</dbReference>
<gene>
    <name evidence="4" type="ORF">HYC85_018046</name>
</gene>
<proteinExistence type="predicted"/>
<dbReference type="EMBL" id="JACBKZ010000008">
    <property type="protein sequence ID" value="KAF5943969.1"/>
    <property type="molecule type" value="Genomic_DNA"/>
</dbReference>
<dbReference type="PANTHER" id="PTHR46288:SF27">
    <property type="entry name" value="CYSTEINE_HISTIDINE-RICH C1 DOMAIN FAMILY PROTEIN"/>
    <property type="match status" value="1"/>
</dbReference>
<keyword evidence="5" id="KW-1185">Reference proteome</keyword>
<evidence type="ECO:0000256" key="2">
    <source>
        <dbReference type="SAM" id="Coils"/>
    </source>
</evidence>